<evidence type="ECO:0000259" key="9">
    <source>
        <dbReference type="PROSITE" id="PS50011"/>
    </source>
</evidence>
<proteinExistence type="inferred from homology"/>
<dbReference type="Pfam" id="PF00069">
    <property type="entry name" value="Pkinase"/>
    <property type="match status" value="1"/>
</dbReference>
<feature type="binding site" evidence="7">
    <location>
        <position position="84"/>
    </location>
    <ligand>
        <name>ATP</name>
        <dbReference type="ChEBI" id="CHEBI:30616"/>
    </ligand>
</feature>
<dbReference type="InterPro" id="IPR011009">
    <property type="entry name" value="Kinase-like_dom_sf"/>
</dbReference>
<evidence type="ECO:0000256" key="5">
    <source>
        <dbReference type="ARBA" id="ARBA00022777"/>
    </source>
</evidence>
<comment type="similarity">
    <text evidence="8">Belongs to the protein kinase superfamily.</text>
</comment>
<evidence type="ECO:0000256" key="6">
    <source>
        <dbReference type="ARBA" id="ARBA00022840"/>
    </source>
</evidence>
<dbReference type="PROSITE" id="PS51285">
    <property type="entry name" value="AGC_KINASE_CTER"/>
    <property type="match status" value="1"/>
</dbReference>
<keyword evidence="1 8" id="KW-0723">Serine/threonine-protein kinase</keyword>
<dbReference type="PROSITE" id="PS00108">
    <property type="entry name" value="PROTEIN_KINASE_ST"/>
    <property type="match status" value="1"/>
</dbReference>
<dbReference type="SMART" id="SM00220">
    <property type="entry name" value="S_TKc"/>
    <property type="match status" value="1"/>
</dbReference>
<dbReference type="PROSITE" id="PS50011">
    <property type="entry name" value="PROTEIN_KINASE_DOM"/>
    <property type="match status" value="1"/>
</dbReference>
<dbReference type="PANTHER" id="PTHR24351">
    <property type="entry name" value="RIBOSOMAL PROTEIN S6 KINASE"/>
    <property type="match status" value="1"/>
</dbReference>
<dbReference type="EMBL" id="OX459125">
    <property type="protein sequence ID" value="CAI9116362.1"/>
    <property type="molecule type" value="Genomic_DNA"/>
</dbReference>
<dbReference type="GO" id="GO:0005524">
    <property type="term" value="F:ATP binding"/>
    <property type="evidence" value="ECO:0007669"/>
    <property type="project" value="UniProtKB-UniRule"/>
</dbReference>
<evidence type="ECO:0000313" key="11">
    <source>
        <dbReference type="EMBL" id="CAI9116362.1"/>
    </source>
</evidence>
<dbReference type="Proteomes" id="UP001161247">
    <property type="component" value="Chromosome 8"/>
</dbReference>
<feature type="domain" description="Protein kinase" evidence="9">
    <location>
        <begin position="55"/>
        <end position="305"/>
    </location>
</feature>
<dbReference type="SMART" id="SM00133">
    <property type="entry name" value="S_TK_X"/>
    <property type="match status" value="1"/>
</dbReference>
<keyword evidence="6 7" id="KW-0067">ATP-binding</keyword>
<name>A0AAV1E9J8_OLDCO</name>
<dbReference type="GO" id="GO:0004674">
    <property type="term" value="F:protein serine/threonine kinase activity"/>
    <property type="evidence" value="ECO:0007669"/>
    <property type="project" value="UniProtKB-KW"/>
</dbReference>
<dbReference type="CDD" id="cd05123">
    <property type="entry name" value="STKc_AGC"/>
    <property type="match status" value="1"/>
</dbReference>
<gene>
    <name evidence="11" type="ORF">OLC1_LOCUS22680</name>
</gene>
<protein>
    <submittedName>
        <fullName evidence="11">OLC1v1017484C1</fullName>
    </submittedName>
</protein>
<keyword evidence="3" id="KW-0808">Transferase</keyword>
<dbReference type="FunFam" id="1.10.510.10:FF:000465">
    <property type="entry name" value="Non-specific serine/threonine protein kinase"/>
    <property type="match status" value="1"/>
</dbReference>
<keyword evidence="12" id="KW-1185">Reference proteome</keyword>
<dbReference type="Gene3D" id="3.30.200.20">
    <property type="entry name" value="Phosphorylase Kinase, domain 1"/>
    <property type="match status" value="1"/>
</dbReference>
<dbReference type="AlphaFoldDB" id="A0AAV1E9J8"/>
<keyword evidence="4 7" id="KW-0547">Nucleotide-binding</keyword>
<dbReference type="Gene3D" id="1.10.510.10">
    <property type="entry name" value="Transferase(Phosphotransferase) domain 1"/>
    <property type="match status" value="1"/>
</dbReference>
<dbReference type="InterPro" id="IPR045270">
    <property type="entry name" value="STKc_AGC"/>
</dbReference>
<evidence type="ECO:0000256" key="4">
    <source>
        <dbReference type="ARBA" id="ARBA00022741"/>
    </source>
</evidence>
<dbReference type="PROSITE" id="PS00107">
    <property type="entry name" value="PROTEIN_KINASE_ATP"/>
    <property type="match status" value="1"/>
</dbReference>
<evidence type="ECO:0000256" key="1">
    <source>
        <dbReference type="ARBA" id="ARBA00022527"/>
    </source>
</evidence>
<reference evidence="11" key="1">
    <citation type="submission" date="2023-03" db="EMBL/GenBank/DDBJ databases">
        <authorList>
            <person name="Julca I."/>
        </authorList>
    </citation>
    <scope>NUCLEOTIDE SEQUENCE</scope>
</reference>
<organism evidence="11 12">
    <name type="scientific">Oldenlandia corymbosa var. corymbosa</name>
    <dbReference type="NCBI Taxonomy" id="529605"/>
    <lineage>
        <taxon>Eukaryota</taxon>
        <taxon>Viridiplantae</taxon>
        <taxon>Streptophyta</taxon>
        <taxon>Embryophyta</taxon>
        <taxon>Tracheophyta</taxon>
        <taxon>Spermatophyta</taxon>
        <taxon>Magnoliopsida</taxon>
        <taxon>eudicotyledons</taxon>
        <taxon>Gunneridae</taxon>
        <taxon>Pentapetalae</taxon>
        <taxon>asterids</taxon>
        <taxon>lamiids</taxon>
        <taxon>Gentianales</taxon>
        <taxon>Rubiaceae</taxon>
        <taxon>Rubioideae</taxon>
        <taxon>Spermacoceae</taxon>
        <taxon>Hedyotis-Oldenlandia complex</taxon>
        <taxon>Oldenlandia</taxon>
    </lineage>
</organism>
<evidence type="ECO:0000256" key="3">
    <source>
        <dbReference type="ARBA" id="ARBA00022679"/>
    </source>
</evidence>
<keyword evidence="5" id="KW-0418">Kinase</keyword>
<dbReference type="InterPro" id="IPR017441">
    <property type="entry name" value="Protein_kinase_ATP_BS"/>
</dbReference>
<evidence type="ECO:0000256" key="2">
    <source>
        <dbReference type="ARBA" id="ARBA00022553"/>
    </source>
</evidence>
<sequence>MFNIIRFRRKTSIPLDKELGTCSSEFSHVLVQDLNDLSLNNNTNNNDVAMEFDDFEVLKLVGVGGFGRVYQVRKIDTSEIFAIKVTRKNKAAIVRAEEEYEILSKLENQHPFIIHLSCSYKTQQGFYLVVDFVNGGNLYYHIGTQGRFPEDLARFYAAEVASALSHLHGNGIIHGDIKSENVLLDSKGHVVLIDFGFANKSPSSSTSFPGTIDMAAPEIIRKISHDKTADWWSFGILLYEMLVGKLPFEGRDRREVREKIVNGTIRFPRYLTSDAISLLTGLLTRDVELRLGRKGGEEVKKHKWFSFIDWEKLEAKEIRPSFVPKGDGKLCTTNFEECFTRIPVEESLVSTHKSEAAVS</sequence>
<evidence type="ECO:0000313" key="12">
    <source>
        <dbReference type="Proteomes" id="UP001161247"/>
    </source>
</evidence>
<evidence type="ECO:0000256" key="8">
    <source>
        <dbReference type="RuleBase" id="RU000304"/>
    </source>
</evidence>
<feature type="domain" description="AGC-kinase C-terminal" evidence="10">
    <location>
        <begin position="306"/>
        <end position="359"/>
    </location>
</feature>
<accession>A0AAV1E9J8</accession>
<dbReference type="InterPro" id="IPR000719">
    <property type="entry name" value="Prot_kinase_dom"/>
</dbReference>
<dbReference type="InterPro" id="IPR008271">
    <property type="entry name" value="Ser/Thr_kinase_AS"/>
</dbReference>
<evidence type="ECO:0000256" key="7">
    <source>
        <dbReference type="PROSITE-ProRule" id="PRU10141"/>
    </source>
</evidence>
<dbReference type="InterPro" id="IPR000961">
    <property type="entry name" value="AGC-kinase_C"/>
</dbReference>
<keyword evidence="2" id="KW-0597">Phosphoprotein</keyword>
<evidence type="ECO:0000259" key="10">
    <source>
        <dbReference type="PROSITE" id="PS51285"/>
    </source>
</evidence>
<dbReference type="SUPFAM" id="SSF56112">
    <property type="entry name" value="Protein kinase-like (PK-like)"/>
    <property type="match status" value="1"/>
</dbReference>